<keyword evidence="9" id="KW-0234">DNA repair</keyword>
<dbReference type="EC" id="5.6.2.4" evidence="12"/>
<dbReference type="InterPro" id="IPR014017">
    <property type="entry name" value="DNA_helicase_UvrD-like_C"/>
</dbReference>
<feature type="domain" description="UvrD-like helicase ATP-binding" evidence="17">
    <location>
        <begin position="3"/>
        <end position="471"/>
    </location>
</feature>
<dbReference type="GO" id="GO:0000725">
    <property type="term" value="P:recombinational repair"/>
    <property type="evidence" value="ECO:0007669"/>
    <property type="project" value="TreeGrafter"/>
</dbReference>
<evidence type="ECO:0000256" key="12">
    <source>
        <dbReference type="ARBA" id="ARBA00034808"/>
    </source>
</evidence>
<evidence type="ECO:0000256" key="1">
    <source>
        <dbReference type="ARBA" id="ARBA00022722"/>
    </source>
</evidence>
<dbReference type="GO" id="GO:0003677">
    <property type="term" value="F:DNA binding"/>
    <property type="evidence" value="ECO:0007669"/>
    <property type="project" value="UniProtKB-KW"/>
</dbReference>
<dbReference type="eggNOG" id="COG1074">
    <property type="taxonomic scope" value="Bacteria"/>
</dbReference>
<dbReference type="PANTHER" id="PTHR11070">
    <property type="entry name" value="UVRD / RECB / PCRA DNA HELICASE FAMILY MEMBER"/>
    <property type="match status" value="1"/>
</dbReference>
<dbReference type="Pfam" id="PF12705">
    <property type="entry name" value="PDDEXK_1"/>
    <property type="match status" value="1"/>
</dbReference>
<evidence type="ECO:0000256" key="16">
    <source>
        <dbReference type="SAM" id="MobiDB-lite"/>
    </source>
</evidence>
<keyword evidence="7 15" id="KW-0067">ATP-binding</keyword>
<evidence type="ECO:0000256" key="11">
    <source>
        <dbReference type="ARBA" id="ARBA00034617"/>
    </source>
</evidence>
<evidence type="ECO:0000256" key="15">
    <source>
        <dbReference type="PROSITE-ProRule" id="PRU00560"/>
    </source>
</evidence>
<organism evidence="19 20">
    <name type="scientific">Methyloversatilis universalis (strain ATCC BAA-1314 / DSM 25237 / JCM 13912 / CCUG 52030 / FAM5)</name>
    <dbReference type="NCBI Taxonomy" id="1000565"/>
    <lineage>
        <taxon>Bacteria</taxon>
        <taxon>Pseudomonadati</taxon>
        <taxon>Pseudomonadota</taxon>
        <taxon>Betaproteobacteria</taxon>
        <taxon>Nitrosomonadales</taxon>
        <taxon>Sterolibacteriaceae</taxon>
        <taxon>Methyloversatilis</taxon>
    </lineage>
</organism>
<evidence type="ECO:0000259" key="17">
    <source>
        <dbReference type="PROSITE" id="PS51198"/>
    </source>
</evidence>
<evidence type="ECO:0000256" key="4">
    <source>
        <dbReference type="ARBA" id="ARBA00022801"/>
    </source>
</evidence>
<keyword evidence="3" id="KW-0227">DNA damage</keyword>
<comment type="catalytic activity">
    <reaction evidence="14">
        <text>ATP + H2O = ADP + phosphate + H(+)</text>
        <dbReference type="Rhea" id="RHEA:13065"/>
        <dbReference type="ChEBI" id="CHEBI:15377"/>
        <dbReference type="ChEBI" id="CHEBI:15378"/>
        <dbReference type="ChEBI" id="CHEBI:30616"/>
        <dbReference type="ChEBI" id="CHEBI:43474"/>
        <dbReference type="ChEBI" id="CHEBI:456216"/>
        <dbReference type="EC" id="5.6.2.4"/>
    </reaction>
</comment>
<evidence type="ECO:0000313" key="20">
    <source>
        <dbReference type="Proteomes" id="UP000005019"/>
    </source>
</evidence>
<evidence type="ECO:0000256" key="14">
    <source>
        <dbReference type="ARBA" id="ARBA00048988"/>
    </source>
</evidence>
<keyword evidence="2 15" id="KW-0547">Nucleotide-binding</keyword>
<keyword evidence="5 15" id="KW-0347">Helicase</keyword>
<evidence type="ECO:0000256" key="6">
    <source>
        <dbReference type="ARBA" id="ARBA00022839"/>
    </source>
</evidence>
<reference evidence="19 20" key="1">
    <citation type="journal article" date="2011" name="J. Bacteriol.">
        <title>Genome sequence of Methyloversatilis universalis FAM5T, a methylotrophic representative of the order Rhodocyclales.</title>
        <authorList>
            <person name="Kittichotirat W."/>
            <person name="Good N.M."/>
            <person name="Hall R."/>
            <person name="Bringel F."/>
            <person name="Lajus A."/>
            <person name="Medigue C."/>
            <person name="Smalley N.E."/>
            <person name="Beck D."/>
            <person name="Bumgarner R."/>
            <person name="Vuilleumier S."/>
            <person name="Kalyuzhnaya M.G."/>
        </authorList>
    </citation>
    <scope>NUCLEOTIDE SEQUENCE [LARGE SCALE GENOMIC DNA]</scope>
    <source>
        <strain evidence="20">ATCC BAA-1314 / JCM 13912 / FAM5</strain>
    </source>
</reference>
<evidence type="ECO:0000256" key="3">
    <source>
        <dbReference type="ARBA" id="ARBA00022763"/>
    </source>
</evidence>
<dbReference type="InterPro" id="IPR011604">
    <property type="entry name" value="PDDEXK-like_dom_sf"/>
</dbReference>
<name>F5RE11_METUF</name>
<evidence type="ECO:0000256" key="5">
    <source>
        <dbReference type="ARBA" id="ARBA00022806"/>
    </source>
</evidence>
<evidence type="ECO:0000256" key="9">
    <source>
        <dbReference type="ARBA" id="ARBA00023204"/>
    </source>
</evidence>
<feature type="binding site" evidence="15">
    <location>
        <begin position="24"/>
        <end position="31"/>
    </location>
    <ligand>
        <name>ATP</name>
        <dbReference type="ChEBI" id="CHEBI:30616"/>
    </ligand>
</feature>
<dbReference type="GO" id="GO:0004527">
    <property type="term" value="F:exonuclease activity"/>
    <property type="evidence" value="ECO:0007669"/>
    <property type="project" value="UniProtKB-KW"/>
</dbReference>
<evidence type="ECO:0000259" key="18">
    <source>
        <dbReference type="PROSITE" id="PS51217"/>
    </source>
</evidence>
<dbReference type="Pfam" id="PF13361">
    <property type="entry name" value="UvrD_C"/>
    <property type="match status" value="1"/>
</dbReference>
<sequence length="1090" mass="117787">MSTHIPAHDPLRALDPACSVVVEACAGSGKTWTLVSRLIRLLLDGVPPGQILAITYTRKAAREIEERLLHWLGELAVADDAWVGEFLALRGAARSDAQIARARGLLETVIRARPGLTINTFHGWFSSLLGAAPLSAGLGGMQLAERTARLRDQAWGGLMRRAGRDEDGELAQSLRWLLNQTGLGGTRALASALIDRRAEWEAWQAACGGDLDAVLAHLAQCFGADGADPLATLFEDAALRAALAEFARLLGQGTDAQQRRAVTLEKALGLADAAGFHAALRAELLTKAGLPTAFKPGRAMEKIGAAERTQQLFDACVERLLCCAGEVEDRAAYVLNSHALRAAVAMLDAYDQVKRAAGTLDFGDLEWHAARLLADPQTGPFVQARLDARYTHLLLDEFQDTNPLQWQVLMHWLDAYAPDQVQPRVFVVGDPKQSIYRFRRADPRIFAHARTAFAERFGALDLRRNETRRSSPAVVSVVNALFGAHPVFEGFAPHTTAQHGLPGAVTVLPPFGHDSEAASDSAAPAEAEVRDPLGTPRPAAEDSRRRREADAMCARLKAMAGRQTVRDPHTGQPRAAHYGDMMILLRRRTGLAVYEAALRAHGIPYFGASRGRLLDTLEASDLQALLRFLSAPADALSLAHVLRSPLFAFSDTQLLRLTGDGGSLWGALRHASDDAACTRAAALLSGWLAASVRLPVHDLLDRVFHQGELLARYAATVDAMAWPGVRANLEAFIELALRVDSGRYPSLPRFLDELSRLRDEDDEAPDEGLIQGEDPARGRVRVLTVHAAKGLEAPIVWLADAIARPRADSGPRVLLAWPPGDPAPTHLSLLHRKDSLGSVRQPFIEAEARAAAREDANLLYVAVTRARQFLFASGVSPSRGGDADNWLSRLAEATATGEGGMRDEQGGAHLAFGDVDEACEAPASSLPAAPVPDMPALPPIGERRPALALTDEQRWGTGLHAWLEALASGEPPPARATGFDAARWAELERTARGLVASPALRRFFDPAEHLWAACEIEFVLPDGSLGRIDRLVEFDDALWVLDYKSGGDGVHAQAYVDQLTRYADAVTAIRPGKPLRAALLRADGRVDILI</sequence>
<dbReference type="RefSeq" id="WP_008062198.1">
    <property type="nucleotide sequence ID" value="NZ_AFHG01000052.1"/>
</dbReference>
<gene>
    <name evidence="19" type="ORF">METUNv1_02529</name>
</gene>
<dbReference type="PANTHER" id="PTHR11070:SF2">
    <property type="entry name" value="ATP-DEPENDENT DNA HELICASE SRS2"/>
    <property type="match status" value="1"/>
</dbReference>
<dbReference type="Proteomes" id="UP000005019">
    <property type="component" value="Unassembled WGS sequence"/>
</dbReference>
<evidence type="ECO:0000256" key="8">
    <source>
        <dbReference type="ARBA" id="ARBA00023125"/>
    </source>
</evidence>
<dbReference type="GO" id="GO:0005829">
    <property type="term" value="C:cytosol"/>
    <property type="evidence" value="ECO:0007669"/>
    <property type="project" value="TreeGrafter"/>
</dbReference>
<keyword evidence="8" id="KW-0238">DNA-binding</keyword>
<keyword evidence="1" id="KW-0540">Nuclease</keyword>
<evidence type="ECO:0000313" key="19">
    <source>
        <dbReference type="EMBL" id="EGK71142.1"/>
    </source>
</evidence>
<comment type="catalytic activity">
    <reaction evidence="11">
        <text>Couples ATP hydrolysis with the unwinding of duplex DNA by translocating in the 3'-5' direction.</text>
        <dbReference type="EC" id="5.6.2.4"/>
    </reaction>
</comment>
<dbReference type="InterPro" id="IPR000212">
    <property type="entry name" value="DNA_helicase_UvrD/REP"/>
</dbReference>
<dbReference type="Pfam" id="PF00580">
    <property type="entry name" value="UvrD-helicase"/>
    <property type="match status" value="1"/>
</dbReference>
<protein>
    <recommendedName>
        <fullName evidence="12">DNA 3'-5' helicase</fullName>
        <ecNumber evidence="12">5.6.2.4</ecNumber>
    </recommendedName>
    <alternativeName>
        <fullName evidence="13">DNA 3'-5' helicase II</fullName>
    </alternativeName>
</protein>
<dbReference type="InterPro" id="IPR027417">
    <property type="entry name" value="P-loop_NTPase"/>
</dbReference>
<dbReference type="PROSITE" id="PS51217">
    <property type="entry name" value="UVRD_HELICASE_CTER"/>
    <property type="match status" value="1"/>
</dbReference>
<dbReference type="PROSITE" id="PS51198">
    <property type="entry name" value="UVRD_HELICASE_ATP_BIND"/>
    <property type="match status" value="1"/>
</dbReference>
<keyword evidence="4 15" id="KW-0378">Hydrolase</keyword>
<dbReference type="InterPro" id="IPR038726">
    <property type="entry name" value="PDDEXK_AddAB-type"/>
</dbReference>
<accession>F5RE11</accession>
<dbReference type="InterPro" id="IPR011335">
    <property type="entry name" value="Restrct_endonuc-II-like"/>
</dbReference>
<keyword evidence="10" id="KW-0413">Isomerase</keyword>
<evidence type="ECO:0000256" key="10">
    <source>
        <dbReference type="ARBA" id="ARBA00023235"/>
    </source>
</evidence>
<evidence type="ECO:0000256" key="7">
    <source>
        <dbReference type="ARBA" id="ARBA00022840"/>
    </source>
</evidence>
<dbReference type="STRING" id="1000565.METUNv1_02529"/>
<dbReference type="GO" id="GO:0043138">
    <property type="term" value="F:3'-5' DNA helicase activity"/>
    <property type="evidence" value="ECO:0007669"/>
    <property type="project" value="UniProtKB-EC"/>
</dbReference>
<dbReference type="InterPro" id="IPR014016">
    <property type="entry name" value="UvrD-like_ATP-bd"/>
</dbReference>
<feature type="domain" description="UvrD-like helicase C-terminal" evidence="18">
    <location>
        <begin position="498"/>
        <end position="790"/>
    </location>
</feature>
<dbReference type="SUPFAM" id="SSF52540">
    <property type="entry name" value="P-loop containing nucleoside triphosphate hydrolases"/>
    <property type="match status" value="1"/>
</dbReference>
<dbReference type="Gene3D" id="3.90.320.10">
    <property type="match status" value="1"/>
</dbReference>
<dbReference type="OrthoDB" id="5905204at2"/>
<dbReference type="AlphaFoldDB" id="F5RE11"/>
<dbReference type="GO" id="GO:0005524">
    <property type="term" value="F:ATP binding"/>
    <property type="evidence" value="ECO:0007669"/>
    <property type="project" value="UniProtKB-UniRule"/>
</dbReference>
<evidence type="ECO:0000256" key="2">
    <source>
        <dbReference type="ARBA" id="ARBA00022741"/>
    </source>
</evidence>
<keyword evidence="20" id="KW-1185">Reference proteome</keyword>
<dbReference type="Gene3D" id="1.10.486.10">
    <property type="entry name" value="PCRA, domain 4"/>
    <property type="match status" value="1"/>
</dbReference>
<dbReference type="EMBL" id="AFHG01000052">
    <property type="protein sequence ID" value="EGK71142.1"/>
    <property type="molecule type" value="Genomic_DNA"/>
</dbReference>
<comment type="caution">
    <text evidence="19">The sequence shown here is derived from an EMBL/GenBank/DDBJ whole genome shotgun (WGS) entry which is preliminary data.</text>
</comment>
<dbReference type="Gene3D" id="3.40.50.300">
    <property type="entry name" value="P-loop containing nucleotide triphosphate hydrolases"/>
    <property type="match status" value="4"/>
</dbReference>
<keyword evidence="6" id="KW-0269">Exonuclease</keyword>
<proteinExistence type="predicted"/>
<evidence type="ECO:0000256" key="13">
    <source>
        <dbReference type="ARBA" id="ARBA00034923"/>
    </source>
</evidence>
<dbReference type="SUPFAM" id="SSF52980">
    <property type="entry name" value="Restriction endonuclease-like"/>
    <property type="match status" value="1"/>
</dbReference>
<dbReference type="GO" id="GO:0033202">
    <property type="term" value="C:DNA helicase complex"/>
    <property type="evidence" value="ECO:0007669"/>
    <property type="project" value="TreeGrafter"/>
</dbReference>
<feature type="region of interest" description="Disordered" evidence="16">
    <location>
        <begin position="512"/>
        <end position="547"/>
    </location>
</feature>